<feature type="transmembrane region" description="Helical" evidence="1">
    <location>
        <begin position="173"/>
        <end position="198"/>
    </location>
</feature>
<feature type="transmembrane region" description="Helical" evidence="1">
    <location>
        <begin position="41"/>
        <end position="64"/>
    </location>
</feature>
<keyword evidence="3" id="KW-1185">Reference proteome</keyword>
<name>A0A0N4ZQ39_PARTI</name>
<feature type="transmembrane region" description="Helical" evidence="1">
    <location>
        <begin position="76"/>
        <end position="94"/>
    </location>
</feature>
<dbReference type="Proteomes" id="UP000038045">
    <property type="component" value="Unplaced"/>
</dbReference>
<feature type="domain" description="7TM GPCR serpentine receptor class x (Srx)" evidence="2">
    <location>
        <begin position="2"/>
        <end position="224"/>
    </location>
</feature>
<organism evidence="3 4">
    <name type="scientific">Parastrongyloides trichosuri</name>
    <name type="common">Possum-specific nematode worm</name>
    <dbReference type="NCBI Taxonomy" id="131310"/>
    <lineage>
        <taxon>Eukaryota</taxon>
        <taxon>Metazoa</taxon>
        <taxon>Ecdysozoa</taxon>
        <taxon>Nematoda</taxon>
        <taxon>Chromadorea</taxon>
        <taxon>Rhabditida</taxon>
        <taxon>Tylenchina</taxon>
        <taxon>Panagrolaimomorpha</taxon>
        <taxon>Strongyloidoidea</taxon>
        <taxon>Strongyloididae</taxon>
        <taxon>Parastrongyloides</taxon>
    </lineage>
</organism>
<evidence type="ECO:0000259" key="2">
    <source>
        <dbReference type="Pfam" id="PF10328"/>
    </source>
</evidence>
<dbReference type="SUPFAM" id="SSF81321">
    <property type="entry name" value="Family A G protein-coupled receptor-like"/>
    <property type="match status" value="1"/>
</dbReference>
<dbReference type="WBParaSite" id="PTRK_0001064300.1">
    <property type="protein sequence ID" value="PTRK_0001064300.1"/>
    <property type="gene ID" value="PTRK_0001064300"/>
</dbReference>
<dbReference type="PANTHER" id="PTHR23017">
    <property type="entry name" value="SERPENTINE RECEPTOR, CLASS X"/>
    <property type="match status" value="1"/>
</dbReference>
<keyword evidence="1" id="KW-0812">Transmembrane</keyword>
<evidence type="ECO:0000256" key="1">
    <source>
        <dbReference type="SAM" id="Phobius"/>
    </source>
</evidence>
<dbReference type="Pfam" id="PF10328">
    <property type="entry name" value="7TM_GPCR_Srx"/>
    <property type="match status" value="1"/>
</dbReference>
<dbReference type="InterPro" id="IPR019430">
    <property type="entry name" value="7TM_GPCR_serpentine_rcpt_Srx"/>
</dbReference>
<dbReference type="PANTHER" id="PTHR23017:SF3">
    <property type="entry name" value="G-PROTEIN COUPLED RECEPTORS FAMILY 1 PROFILE DOMAIN-CONTAINING PROTEIN"/>
    <property type="match status" value="1"/>
</dbReference>
<evidence type="ECO:0000313" key="4">
    <source>
        <dbReference type="WBParaSite" id="PTRK_0001064300.1"/>
    </source>
</evidence>
<protein>
    <submittedName>
        <fullName evidence="4">7TM_GPCR_Srx domain-containing protein</fullName>
    </submittedName>
</protein>
<dbReference type="STRING" id="131310.A0A0N4ZQ39"/>
<reference evidence="4" key="1">
    <citation type="submission" date="2017-02" db="UniProtKB">
        <authorList>
            <consortium name="WormBaseParasite"/>
        </authorList>
    </citation>
    <scope>IDENTIFICATION</scope>
</reference>
<dbReference type="AlphaFoldDB" id="A0A0N4ZQ39"/>
<evidence type="ECO:0000313" key="3">
    <source>
        <dbReference type="Proteomes" id="UP000038045"/>
    </source>
</evidence>
<feature type="transmembrane region" description="Helical" evidence="1">
    <location>
        <begin position="126"/>
        <end position="147"/>
    </location>
</feature>
<keyword evidence="1" id="KW-0472">Membrane</keyword>
<dbReference type="CDD" id="cd00637">
    <property type="entry name" value="7tm_classA_rhodopsin-like"/>
    <property type="match status" value="1"/>
</dbReference>
<dbReference type="Gene3D" id="1.20.1070.10">
    <property type="entry name" value="Rhodopsin 7-helix transmembrane proteins"/>
    <property type="match status" value="1"/>
</dbReference>
<sequence length="270" mass="31558">MVGNLIVLTPNVLWAPLIMTNLVHLPYFVEDRVGQLTLFGWYMAEFSHFLLSINRFFAIIAPLKYYQIFSNTNTKFLIYFISIISFLMIIPYSFHNKCTFFFEKYYWIYYDSPFCLLASKIQDFGLGIFMGCSLLCIDLITIILYIIKNDLFVKRKKSSVVKKSFLEGKQTRLFIQTILANVSLMACCTQFNIIAPYFANSEMTEFIFTTFQWMEYHTFNGIILGLCYKELYLHIKRAINKPKVTQTKIKIHITANVNVGTDSCNKRQGM</sequence>
<feature type="transmembrane region" description="Helical" evidence="1">
    <location>
        <begin position="12"/>
        <end position="29"/>
    </location>
</feature>
<proteinExistence type="predicted"/>
<accession>A0A0N4ZQ39</accession>
<feature type="transmembrane region" description="Helical" evidence="1">
    <location>
        <begin position="218"/>
        <end position="235"/>
    </location>
</feature>
<keyword evidence="1" id="KW-1133">Transmembrane helix</keyword>